<dbReference type="GO" id="GO:0008170">
    <property type="term" value="F:N-methyltransferase activity"/>
    <property type="evidence" value="ECO:0007669"/>
    <property type="project" value="UniProtKB-ARBA"/>
</dbReference>
<protein>
    <recommendedName>
        <fullName evidence="5">Methyltransferase small domain-containing protein</fullName>
    </recommendedName>
</protein>
<evidence type="ECO:0000256" key="1">
    <source>
        <dbReference type="ARBA" id="ARBA00006149"/>
    </source>
</evidence>
<dbReference type="Gene3D" id="3.40.50.150">
    <property type="entry name" value="Vaccinia Virus protein VP39"/>
    <property type="match status" value="1"/>
</dbReference>
<dbReference type="PANTHER" id="PTHR45875">
    <property type="entry name" value="METHYLTRANSFERASE N6AMT1"/>
    <property type="match status" value="1"/>
</dbReference>
<keyword evidence="2" id="KW-0489">Methyltransferase</keyword>
<comment type="similarity">
    <text evidence="1">Belongs to the eukaryotic/archaeal PrmC-related family.</text>
</comment>
<reference evidence="6" key="1">
    <citation type="journal article" date="2014" name="Int. J. Syst. Evol. Microbiol.">
        <title>Complete genome sequence of Corynebacterium casei LMG S-19264T (=DSM 44701T), isolated from a smear-ripened cheese.</title>
        <authorList>
            <consortium name="US DOE Joint Genome Institute (JGI-PGF)"/>
            <person name="Walter F."/>
            <person name="Albersmeier A."/>
            <person name="Kalinowski J."/>
            <person name="Ruckert C."/>
        </authorList>
    </citation>
    <scope>NUCLEOTIDE SEQUENCE</scope>
    <source>
        <strain evidence="6">JCM 4654</strain>
    </source>
</reference>
<evidence type="ECO:0000256" key="3">
    <source>
        <dbReference type="ARBA" id="ARBA00022679"/>
    </source>
</evidence>
<dbReference type="GO" id="GO:0032259">
    <property type="term" value="P:methylation"/>
    <property type="evidence" value="ECO:0007669"/>
    <property type="project" value="UniProtKB-KW"/>
</dbReference>
<evidence type="ECO:0000256" key="2">
    <source>
        <dbReference type="ARBA" id="ARBA00022603"/>
    </source>
</evidence>
<dbReference type="EMBL" id="BMVF01000013">
    <property type="protein sequence ID" value="GHD92872.1"/>
    <property type="molecule type" value="Genomic_DNA"/>
</dbReference>
<evidence type="ECO:0000313" key="6">
    <source>
        <dbReference type="EMBL" id="GHD92872.1"/>
    </source>
</evidence>
<dbReference type="SUPFAM" id="SSF53335">
    <property type="entry name" value="S-adenosyl-L-methionine-dependent methyltransferases"/>
    <property type="match status" value="1"/>
</dbReference>
<dbReference type="GO" id="GO:0035657">
    <property type="term" value="C:eRF1 methyltransferase complex"/>
    <property type="evidence" value="ECO:0007669"/>
    <property type="project" value="TreeGrafter"/>
</dbReference>
<accession>A0A918Y779</accession>
<dbReference type="PROSITE" id="PS00092">
    <property type="entry name" value="N6_MTASE"/>
    <property type="match status" value="1"/>
</dbReference>
<evidence type="ECO:0000313" key="7">
    <source>
        <dbReference type="Proteomes" id="UP000608955"/>
    </source>
</evidence>
<dbReference type="InterPro" id="IPR007848">
    <property type="entry name" value="Small_mtfrase_dom"/>
</dbReference>
<keyword evidence="4" id="KW-0949">S-adenosyl-L-methionine</keyword>
<keyword evidence="7" id="KW-1185">Reference proteome</keyword>
<dbReference type="InterPro" id="IPR002052">
    <property type="entry name" value="DNA_methylase_N6_adenine_CS"/>
</dbReference>
<dbReference type="Proteomes" id="UP000608955">
    <property type="component" value="Unassembled WGS sequence"/>
</dbReference>
<dbReference type="Pfam" id="PF05175">
    <property type="entry name" value="MTS"/>
    <property type="match status" value="1"/>
</dbReference>
<evidence type="ECO:0000259" key="5">
    <source>
        <dbReference type="Pfam" id="PF05175"/>
    </source>
</evidence>
<feature type="domain" description="Methyltransferase small" evidence="5">
    <location>
        <begin position="80"/>
        <end position="200"/>
    </location>
</feature>
<dbReference type="GO" id="GO:0003676">
    <property type="term" value="F:nucleic acid binding"/>
    <property type="evidence" value="ECO:0007669"/>
    <property type="project" value="InterPro"/>
</dbReference>
<dbReference type="RefSeq" id="WP_190179848.1">
    <property type="nucleotide sequence ID" value="NZ_BMVF01000013.1"/>
</dbReference>
<sequence length="240" mass="25822">MTSTQHTATTGTVDGYRPLIPEEQVETVLELREILSGGAPQEGAQTVPFLGLKLTVPSTVMTPCPVSPILGGAIFAEVEEGDRVLDMGTGSGSLAITAAAKASSVLAVDINPDAVEAVLANAARNGVADKVEARVSDVFSAVEGTFDLIIFNPPFQWFAARDVADSATTDEGYGALTRYFQQARQYLAENGRMMIFFSTMGDVRYLQKLIEESGFRHEVVFRTTRPVADVPVEFSCHRLS</sequence>
<name>A0A918Y779_9ACTN</name>
<evidence type="ECO:0000256" key="4">
    <source>
        <dbReference type="ARBA" id="ARBA00022691"/>
    </source>
</evidence>
<gene>
    <name evidence="6" type="ORF">GCM10010508_47430</name>
</gene>
<dbReference type="InterPro" id="IPR052190">
    <property type="entry name" value="Euk-Arch_PrmC-MTase"/>
</dbReference>
<proteinExistence type="inferred from homology"/>
<dbReference type="GO" id="GO:0008276">
    <property type="term" value="F:protein methyltransferase activity"/>
    <property type="evidence" value="ECO:0007669"/>
    <property type="project" value="TreeGrafter"/>
</dbReference>
<dbReference type="AlphaFoldDB" id="A0A918Y779"/>
<keyword evidence="3" id="KW-0808">Transferase</keyword>
<dbReference type="GO" id="GO:0008757">
    <property type="term" value="F:S-adenosylmethionine-dependent methyltransferase activity"/>
    <property type="evidence" value="ECO:0007669"/>
    <property type="project" value="TreeGrafter"/>
</dbReference>
<dbReference type="CDD" id="cd02440">
    <property type="entry name" value="AdoMet_MTases"/>
    <property type="match status" value="1"/>
</dbReference>
<reference evidence="6" key="2">
    <citation type="submission" date="2020-09" db="EMBL/GenBank/DDBJ databases">
        <authorList>
            <person name="Sun Q."/>
            <person name="Ohkuma M."/>
        </authorList>
    </citation>
    <scope>NUCLEOTIDE SEQUENCE</scope>
    <source>
        <strain evidence="6">JCM 4654</strain>
    </source>
</reference>
<dbReference type="PANTHER" id="PTHR45875:SF1">
    <property type="entry name" value="METHYLTRANSFERASE N6AMT1"/>
    <property type="match status" value="1"/>
</dbReference>
<dbReference type="InterPro" id="IPR029063">
    <property type="entry name" value="SAM-dependent_MTases_sf"/>
</dbReference>
<organism evidence="6 7">
    <name type="scientific">Streptomyces naganishii JCM 4654</name>
    <dbReference type="NCBI Taxonomy" id="1306179"/>
    <lineage>
        <taxon>Bacteria</taxon>
        <taxon>Bacillati</taxon>
        <taxon>Actinomycetota</taxon>
        <taxon>Actinomycetes</taxon>
        <taxon>Kitasatosporales</taxon>
        <taxon>Streptomycetaceae</taxon>
        <taxon>Streptomyces</taxon>
    </lineage>
</organism>
<comment type="caution">
    <text evidence="6">The sequence shown here is derived from an EMBL/GenBank/DDBJ whole genome shotgun (WGS) entry which is preliminary data.</text>
</comment>